<accession>A0AAX2JMM3</accession>
<dbReference type="AlphaFoldDB" id="A0AAX2JMM3"/>
<evidence type="ECO:0000313" key="2">
    <source>
        <dbReference type="EMBL" id="WWX73781.1"/>
    </source>
</evidence>
<evidence type="ECO:0000256" key="1">
    <source>
        <dbReference type="SAM" id="Coils"/>
    </source>
</evidence>
<evidence type="ECO:0000313" key="3">
    <source>
        <dbReference type="Proteomes" id="UP001383096"/>
    </source>
</evidence>
<proteinExistence type="predicted"/>
<dbReference type="Proteomes" id="UP001383096">
    <property type="component" value="Chromosome"/>
</dbReference>
<reference evidence="2" key="1">
    <citation type="submission" date="2024-03" db="EMBL/GenBank/DDBJ databases">
        <title>Epithelial relay of microbial signals coordinates intestinal macrophage supported barrier repair.</title>
        <authorList>
            <person name="Tsai M.T."/>
        </authorList>
    </citation>
    <scope>NUCLEOTIDE SEQUENCE</scope>
    <source>
        <strain evidence="2">MS 21-1</strain>
    </source>
</reference>
<dbReference type="RefSeq" id="WP_000787554.1">
    <property type="nucleotide sequence ID" value="NZ_BGAG01000019.1"/>
</dbReference>
<keyword evidence="1" id="KW-0175">Coiled coil</keyword>
<sequence>MKNEVKDLQIDIQRDERDLETVRQIQAFHMRELLALKEFERKLVQSISDRKRLAARYEGK</sequence>
<organism evidence="2 3">
    <name type="scientific">Escherichia coli</name>
    <dbReference type="NCBI Taxonomy" id="562"/>
    <lineage>
        <taxon>Bacteria</taxon>
        <taxon>Pseudomonadati</taxon>
        <taxon>Pseudomonadota</taxon>
        <taxon>Gammaproteobacteria</taxon>
        <taxon>Enterobacterales</taxon>
        <taxon>Enterobacteriaceae</taxon>
        <taxon>Escherichia</taxon>
    </lineage>
</organism>
<feature type="coiled-coil region" evidence="1">
    <location>
        <begin position="5"/>
        <end position="56"/>
    </location>
</feature>
<dbReference type="EMBL" id="CP146670">
    <property type="protein sequence ID" value="WWX73781.1"/>
    <property type="molecule type" value="Genomic_DNA"/>
</dbReference>
<name>A0AAX2JMM3_ECOLX</name>
<protein>
    <submittedName>
        <fullName evidence="2">Uncharacterized protein</fullName>
    </submittedName>
</protein>
<gene>
    <name evidence="2" type="ORF">V9Z47_12620</name>
</gene>